<gene>
    <name evidence="5" type="ORF">LTR97_003740</name>
</gene>
<keyword evidence="3" id="KW-0732">Signal</keyword>
<feature type="domain" description="FAD-binding PCMH-type" evidence="4">
    <location>
        <begin position="133"/>
        <end position="316"/>
    </location>
</feature>
<evidence type="ECO:0000313" key="5">
    <source>
        <dbReference type="EMBL" id="KAK5702794.1"/>
    </source>
</evidence>
<dbReference type="InterPro" id="IPR050432">
    <property type="entry name" value="FAD-linked_Oxidoreductases_BP"/>
</dbReference>
<evidence type="ECO:0000313" key="6">
    <source>
        <dbReference type="Proteomes" id="UP001310594"/>
    </source>
</evidence>
<feature type="signal peptide" evidence="3">
    <location>
        <begin position="1"/>
        <end position="19"/>
    </location>
</feature>
<proteinExistence type="inferred from homology"/>
<dbReference type="Proteomes" id="UP001310594">
    <property type="component" value="Unassembled WGS sequence"/>
</dbReference>
<keyword evidence="2" id="KW-0560">Oxidoreductase</keyword>
<dbReference type="GO" id="GO:0016491">
    <property type="term" value="F:oxidoreductase activity"/>
    <property type="evidence" value="ECO:0007669"/>
    <property type="project" value="UniProtKB-KW"/>
</dbReference>
<dbReference type="PANTHER" id="PTHR13878:SF91">
    <property type="entry name" value="FAD BINDING DOMAIN PROTEIN (AFU_ORTHOLOGUE AFUA_6G12070)-RELATED"/>
    <property type="match status" value="1"/>
</dbReference>
<dbReference type="InterPro" id="IPR016166">
    <property type="entry name" value="FAD-bd_PCMH"/>
</dbReference>
<evidence type="ECO:0000256" key="2">
    <source>
        <dbReference type="ARBA" id="ARBA00023002"/>
    </source>
</evidence>
<reference evidence="5" key="1">
    <citation type="submission" date="2023-08" db="EMBL/GenBank/DDBJ databases">
        <title>Black Yeasts Isolated from many extreme environments.</title>
        <authorList>
            <person name="Coleine C."/>
            <person name="Stajich J.E."/>
            <person name="Selbmann L."/>
        </authorList>
    </citation>
    <scope>NUCLEOTIDE SEQUENCE</scope>
    <source>
        <strain evidence="5">CCFEE 5810</strain>
    </source>
</reference>
<comment type="similarity">
    <text evidence="1">Belongs to the oxygen-dependent FAD-linked oxidoreductase family.</text>
</comment>
<dbReference type="Pfam" id="PF01565">
    <property type="entry name" value="FAD_binding_4"/>
    <property type="match status" value="1"/>
</dbReference>
<evidence type="ECO:0000256" key="1">
    <source>
        <dbReference type="ARBA" id="ARBA00005466"/>
    </source>
</evidence>
<dbReference type="InterPro" id="IPR012951">
    <property type="entry name" value="BBE"/>
</dbReference>
<dbReference type="PROSITE" id="PS51387">
    <property type="entry name" value="FAD_PCMH"/>
    <property type="match status" value="1"/>
</dbReference>
<dbReference type="Pfam" id="PF08031">
    <property type="entry name" value="BBE"/>
    <property type="match status" value="1"/>
</dbReference>
<protein>
    <recommendedName>
        <fullName evidence="4">FAD-binding PCMH-type domain-containing protein</fullName>
    </recommendedName>
</protein>
<dbReference type="InterPro" id="IPR016169">
    <property type="entry name" value="FAD-bd_PCMH_sub2"/>
</dbReference>
<evidence type="ECO:0000259" key="4">
    <source>
        <dbReference type="PROSITE" id="PS51387"/>
    </source>
</evidence>
<evidence type="ECO:0000256" key="3">
    <source>
        <dbReference type="SAM" id="SignalP"/>
    </source>
</evidence>
<accession>A0AAN8A341</accession>
<dbReference type="AlphaFoldDB" id="A0AAN8A341"/>
<dbReference type="PANTHER" id="PTHR13878">
    <property type="entry name" value="GULONOLACTONE OXIDASE"/>
    <property type="match status" value="1"/>
</dbReference>
<feature type="chain" id="PRO_5043019936" description="FAD-binding PCMH-type domain-containing protein" evidence="3">
    <location>
        <begin position="20"/>
        <end position="611"/>
    </location>
</feature>
<dbReference type="InterPro" id="IPR006094">
    <property type="entry name" value="Oxid_FAD_bind_N"/>
</dbReference>
<dbReference type="SUPFAM" id="SSF56176">
    <property type="entry name" value="FAD-binding/transporter-associated domain-like"/>
    <property type="match status" value="1"/>
</dbReference>
<name>A0AAN8A341_9PEZI</name>
<sequence>MLSMHPITLLLTGIAAIQAAPTDKIRRATTPISAITTTQWAALNQSVGGRLHKGYPMAKPCYSVYNGALQAPSLAQCSAVQTGYTDEVYIASQYGGYMNTNWGYCQATAKECGLDFNLPANPLYYTAPANCQQGSVPDYYIDLRQVSDIQAGLAFASSTGVPLVIKNSGHDYKGRSSGPSALALWTHNVQPALKLDQDFVPDGCTVSAGKGVTMGAGQGFAGLYEFAEANQITIVGGSSRTVGAAGGWISGGGHGALSNTLGLGVDNVLQIKAVLPDGTYVTANRCQNQDIFFALRGGGGSTYGVNYEMTTTAHPQVTLQVAYIRFVSLDVTSINKFIAISVQNADKWATEGWGGYIAPGAQGKVASGMILMTPKLSHDEAVASMKPMTDYIASLGNVPINNEVDESPSFYQAYQKYILPNEEVVGLGLAIGSRLIPRDILQTDSGKQTVISALQKIASMVTAITGTASAPDLRSITYGPPLQILVTAPSSYPNNDTVPASITPAWRDAIWHVIGGQAMANNAGVSTINKAFQTAHDVAKILEGVAPNSGAYQNEADVFQNNPTQTFWGSNYQRLLSIKKQVDPKNVLTCWDCVGGSRSDTRYGCYPAAPS</sequence>
<organism evidence="5 6">
    <name type="scientific">Elasticomyces elasticus</name>
    <dbReference type="NCBI Taxonomy" id="574655"/>
    <lineage>
        <taxon>Eukaryota</taxon>
        <taxon>Fungi</taxon>
        <taxon>Dikarya</taxon>
        <taxon>Ascomycota</taxon>
        <taxon>Pezizomycotina</taxon>
        <taxon>Dothideomycetes</taxon>
        <taxon>Dothideomycetidae</taxon>
        <taxon>Mycosphaerellales</taxon>
        <taxon>Teratosphaeriaceae</taxon>
        <taxon>Elasticomyces</taxon>
    </lineage>
</organism>
<dbReference type="EMBL" id="JAVRQU010000005">
    <property type="protein sequence ID" value="KAK5702794.1"/>
    <property type="molecule type" value="Genomic_DNA"/>
</dbReference>
<dbReference type="InterPro" id="IPR036318">
    <property type="entry name" value="FAD-bd_PCMH-like_sf"/>
</dbReference>
<dbReference type="Gene3D" id="3.30.465.10">
    <property type="match status" value="2"/>
</dbReference>
<comment type="caution">
    <text evidence="5">The sequence shown here is derived from an EMBL/GenBank/DDBJ whole genome shotgun (WGS) entry which is preliminary data.</text>
</comment>
<dbReference type="GO" id="GO:0071949">
    <property type="term" value="F:FAD binding"/>
    <property type="evidence" value="ECO:0007669"/>
    <property type="project" value="InterPro"/>
</dbReference>